<organism evidence="7 8">
    <name type="scientific">candidate division KSB3 bacterium</name>
    <dbReference type="NCBI Taxonomy" id="2044937"/>
    <lineage>
        <taxon>Bacteria</taxon>
        <taxon>candidate division KSB3</taxon>
    </lineage>
</organism>
<comment type="catalytic activity">
    <reaction evidence="6">
        <text>apo-[citrate lyase ACP] + 2'-(5''-triphospho-alpha-D-ribosyl)-3'-dephospho-CoA = holo-[citrate lyase ACP] + diphosphate</text>
        <dbReference type="Rhea" id="RHEA:16333"/>
        <dbReference type="Rhea" id="RHEA-COMP:10157"/>
        <dbReference type="Rhea" id="RHEA-COMP:10158"/>
        <dbReference type="ChEBI" id="CHEBI:29999"/>
        <dbReference type="ChEBI" id="CHEBI:33019"/>
        <dbReference type="ChEBI" id="CHEBI:61378"/>
        <dbReference type="ChEBI" id="CHEBI:82683"/>
        <dbReference type="EC" id="2.7.7.61"/>
    </reaction>
</comment>
<accession>A0A2G6E4S2</accession>
<dbReference type="GO" id="GO:0051191">
    <property type="term" value="P:prosthetic group biosynthetic process"/>
    <property type="evidence" value="ECO:0007669"/>
    <property type="project" value="InterPro"/>
</dbReference>
<keyword evidence="5" id="KW-0067">ATP-binding</keyword>
<proteinExistence type="predicted"/>
<dbReference type="AlphaFoldDB" id="A0A2G6E4S2"/>
<keyword evidence="3" id="KW-0548">Nucleotidyltransferase</keyword>
<dbReference type="GO" id="GO:0046917">
    <property type="term" value="F:triphosphoribosyl-dephospho-CoA synthase activity"/>
    <property type="evidence" value="ECO:0007669"/>
    <property type="project" value="UniProtKB-EC"/>
</dbReference>
<name>A0A2G6E4S2_9BACT</name>
<dbReference type="InterPro" id="IPR002736">
    <property type="entry name" value="CitG"/>
</dbReference>
<protein>
    <recommendedName>
        <fullName evidence="9">Triphosphoribosyl-dephospho-CoA synthase</fullName>
    </recommendedName>
</protein>
<reference evidence="7 8" key="1">
    <citation type="submission" date="2017-10" db="EMBL/GenBank/DDBJ databases">
        <title>Novel microbial diversity and functional potential in the marine mammal oral microbiome.</title>
        <authorList>
            <person name="Dudek N.K."/>
            <person name="Sun C.L."/>
            <person name="Burstein D."/>
            <person name="Kantor R.S."/>
            <person name="Aliaga Goltsman D.S."/>
            <person name="Bik E.M."/>
            <person name="Thomas B.C."/>
            <person name="Banfield J.F."/>
            <person name="Relman D.A."/>
        </authorList>
    </citation>
    <scope>NUCLEOTIDE SEQUENCE [LARGE SCALE GENOMIC DNA]</scope>
    <source>
        <strain evidence="7">DOLZORAL124_49_17</strain>
    </source>
</reference>
<comment type="caution">
    <text evidence="7">The sequence shown here is derived from an EMBL/GenBank/DDBJ whole genome shotgun (WGS) entry which is preliminary data.</text>
</comment>
<evidence type="ECO:0008006" key="9">
    <source>
        <dbReference type="Google" id="ProtNLM"/>
    </source>
</evidence>
<dbReference type="Pfam" id="PF03802">
    <property type="entry name" value="CitX"/>
    <property type="match status" value="1"/>
</dbReference>
<keyword evidence="2" id="KW-0808">Transferase</keyword>
<evidence type="ECO:0000256" key="3">
    <source>
        <dbReference type="ARBA" id="ARBA00022695"/>
    </source>
</evidence>
<gene>
    <name evidence="7" type="ORF">CSB45_09110</name>
</gene>
<evidence type="ECO:0000313" key="8">
    <source>
        <dbReference type="Proteomes" id="UP000229740"/>
    </source>
</evidence>
<evidence type="ECO:0000313" key="7">
    <source>
        <dbReference type="EMBL" id="PID57065.1"/>
    </source>
</evidence>
<evidence type="ECO:0000256" key="5">
    <source>
        <dbReference type="ARBA" id="ARBA00022840"/>
    </source>
</evidence>
<sequence>MDIHAIREKILAAKEKRAVLRAQHAAAGKACLSLSLNIPGLPKSSPQFSTFFECVLSELQQYLTARRIFIDSAHELCTRDAAGDFYLAALAEGNPITQHIKAQCEGFEASHPIGRAIDIDLTDCEGRPVSSGKLKPCFLCDQPALVCMRERHHSYQDLREELSTRITNYLKKQREDALCKRLSATALQAALYEISASPKPGLVDRFDTGAHQDMDYFSFLKSSAALAVYFEDFARAGIAFEHDDLTAALPIIRDSGLHMENAMFKATGGANTHKGLIFLLGLSIFATSFVLNRRETFDEADVQKTIAGICRNLVRNELNGQSHASSHGAQCFQLYGRVYGGARQEAEEGFPSVFKCGLPALTHSLLTAGNIVDASTLNSALIDTLLSLMAQVNDTNILYRATPEILMKVKHMAAHVLNALSDDDKSSRYAELLDFCRQHQISPGGSADLLVVSVFFYLVKEACSQGLGAYNSQSALSDTPKTDESQRTVP</sequence>
<dbReference type="PANTHER" id="PTHR30201">
    <property type="entry name" value="TRIPHOSPHORIBOSYL-DEPHOSPHO-COA SYNTHASE"/>
    <property type="match status" value="1"/>
</dbReference>
<comment type="catalytic activity">
    <reaction evidence="1">
        <text>3'-dephospho-CoA + ATP = 2'-(5''-triphospho-alpha-D-ribosyl)-3'-dephospho-CoA + adenine</text>
        <dbReference type="Rhea" id="RHEA:15117"/>
        <dbReference type="ChEBI" id="CHEBI:16708"/>
        <dbReference type="ChEBI" id="CHEBI:30616"/>
        <dbReference type="ChEBI" id="CHEBI:57328"/>
        <dbReference type="ChEBI" id="CHEBI:61378"/>
        <dbReference type="EC" id="2.4.2.52"/>
    </reaction>
</comment>
<dbReference type="EMBL" id="PDPS01000029">
    <property type="protein sequence ID" value="PID57065.1"/>
    <property type="molecule type" value="Genomic_DNA"/>
</dbReference>
<evidence type="ECO:0000256" key="6">
    <source>
        <dbReference type="ARBA" id="ARBA00048574"/>
    </source>
</evidence>
<dbReference type="PANTHER" id="PTHR30201:SF2">
    <property type="entry name" value="2-(5''-TRIPHOSPHORIBOSYL)-3'-DEPHOSPHOCOENZYME-A SYNTHASE"/>
    <property type="match status" value="1"/>
</dbReference>
<dbReference type="GO" id="GO:0050519">
    <property type="term" value="F:holo-citrate lyase synthase activity"/>
    <property type="evidence" value="ECO:0007669"/>
    <property type="project" value="UniProtKB-EC"/>
</dbReference>
<dbReference type="InterPro" id="IPR005551">
    <property type="entry name" value="CitX"/>
</dbReference>
<dbReference type="Proteomes" id="UP000229740">
    <property type="component" value="Unassembled WGS sequence"/>
</dbReference>
<evidence type="ECO:0000256" key="1">
    <source>
        <dbReference type="ARBA" id="ARBA00001210"/>
    </source>
</evidence>
<dbReference type="Gene3D" id="1.10.4200.10">
    <property type="entry name" value="Triphosphoribosyl-dephospho-CoA protein"/>
    <property type="match status" value="1"/>
</dbReference>
<dbReference type="Pfam" id="PF01874">
    <property type="entry name" value="CitG"/>
    <property type="match status" value="1"/>
</dbReference>
<dbReference type="GO" id="GO:0005524">
    <property type="term" value="F:ATP binding"/>
    <property type="evidence" value="ECO:0007669"/>
    <property type="project" value="UniProtKB-KW"/>
</dbReference>
<keyword evidence="4" id="KW-0547">Nucleotide-binding</keyword>
<evidence type="ECO:0000256" key="2">
    <source>
        <dbReference type="ARBA" id="ARBA00022679"/>
    </source>
</evidence>
<evidence type="ECO:0000256" key="4">
    <source>
        <dbReference type="ARBA" id="ARBA00022741"/>
    </source>
</evidence>